<dbReference type="STRING" id="573413.Spirs_0249"/>
<dbReference type="Pfam" id="PF17253">
    <property type="entry name" value="DUF5320"/>
    <property type="match status" value="1"/>
</dbReference>
<dbReference type="RefSeq" id="WP_013252869.1">
    <property type="nucleotide sequence ID" value="NC_014364.1"/>
</dbReference>
<keyword evidence="2" id="KW-1185">Reference proteome</keyword>
<organism evidence="1 2">
    <name type="scientific">Sediminispirochaeta smaragdinae (strain DSM 11293 / JCM 15392 / SEBR 4228)</name>
    <name type="common">Spirochaeta smaragdinae</name>
    <dbReference type="NCBI Taxonomy" id="573413"/>
    <lineage>
        <taxon>Bacteria</taxon>
        <taxon>Pseudomonadati</taxon>
        <taxon>Spirochaetota</taxon>
        <taxon>Spirochaetia</taxon>
        <taxon>Spirochaetales</taxon>
        <taxon>Spirochaetaceae</taxon>
        <taxon>Sediminispirochaeta</taxon>
    </lineage>
</organism>
<evidence type="ECO:0000313" key="2">
    <source>
        <dbReference type="Proteomes" id="UP000002318"/>
    </source>
</evidence>
<name>E1RAB4_SEDSS</name>
<sequence length="99" mass="10202">MPGRDGRGPIGYGPQTGRGLGMCGGGYGLGSGFGRGGYGRGGCGYGAYGRGGYAYPHPVSKEEREAGLAARELALEEELKWIRSMRTEEGEGANKGAEA</sequence>
<evidence type="ECO:0000313" key="1">
    <source>
        <dbReference type="EMBL" id="ADK79405.1"/>
    </source>
</evidence>
<dbReference type="InterPro" id="IPR035205">
    <property type="entry name" value="DUF5320"/>
</dbReference>
<dbReference type="HOGENOM" id="CLU_136587_0_0_12"/>
<dbReference type="AlphaFoldDB" id="E1RAB4"/>
<dbReference type="Proteomes" id="UP000002318">
    <property type="component" value="Chromosome"/>
</dbReference>
<accession>E1RAB4</accession>
<proteinExistence type="predicted"/>
<evidence type="ECO:0008006" key="3">
    <source>
        <dbReference type="Google" id="ProtNLM"/>
    </source>
</evidence>
<reference evidence="1 2" key="1">
    <citation type="journal article" date="2010" name="Stand. Genomic Sci.">
        <title>Complete genome sequence of Spirochaeta smaragdinae type strain (SEBR 4228).</title>
        <authorList>
            <person name="Mavromatis K."/>
            <person name="Yasawong M."/>
            <person name="Chertkov O."/>
            <person name="Lapidus A."/>
            <person name="Lucas S."/>
            <person name="Nolan M."/>
            <person name="Del Rio T.G."/>
            <person name="Tice H."/>
            <person name="Cheng J.F."/>
            <person name="Pitluck S."/>
            <person name="Liolios K."/>
            <person name="Ivanova N."/>
            <person name="Tapia R."/>
            <person name="Han C."/>
            <person name="Bruce D."/>
            <person name="Goodwin L."/>
            <person name="Pati A."/>
            <person name="Chen A."/>
            <person name="Palaniappan K."/>
            <person name="Land M."/>
            <person name="Hauser L."/>
            <person name="Chang Y.J."/>
            <person name="Jeffries C.D."/>
            <person name="Detter J.C."/>
            <person name="Rohde M."/>
            <person name="Brambilla E."/>
            <person name="Spring S."/>
            <person name="Goker M."/>
            <person name="Sikorski J."/>
            <person name="Woyke T."/>
            <person name="Bristow J."/>
            <person name="Eisen J.A."/>
            <person name="Markowitz V."/>
            <person name="Hugenholtz P."/>
            <person name="Klenk H.P."/>
            <person name="Kyrpides N.C."/>
        </authorList>
    </citation>
    <scope>NUCLEOTIDE SEQUENCE [LARGE SCALE GENOMIC DNA]</scope>
    <source>
        <strain evidence="2">DSM 11293 / JCM 15392 / SEBR 4228</strain>
    </source>
</reference>
<dbReference type="EMBL" id="CP002116">
    <property type="protein sequence ID" value="ADK79405.1"/>
    <property type="molecule type" value="Genomic_DNA"/>
</dbReference>
<protein>
    <recommendedName>
        <fullName evidence="3">Cytoplasmic protein</fullName>
    </recommendedName>
</protein>
<dbReference type="KEGG" id="ssm:Spirs_0249"/>
<gene>
    <name evidence="1" type="ordered locus">Spirs_0249</name>
</gene>